<dbReference type="OrthoDB" id="347890at2759"/>
<dbReference type="EMBL" id="HG690418">
    <property type="protein sequence ID" value="CDI74545.1"/>
    <property type="molecule type" value="Genomic_DNA"/>
</dbReference>
<feature type="compositionally biased region" description="Basic and acidic residues" evidence="1">
    <location>
        <begin position="161"/>
        <end position="174"/>
    </location>
</feature>
<evidence type="ECO:0000313" key="3">
    <source>
        <dbReference type="Proteomes" id="UP000018201"/>
    </source>
</evidence>
<dbReference type="PANTHER" id="PTHR13383:SF11">
    <property type="entry name" value="RIBONUCLEASE H2 SUBUNIT B"/>
    <property type="match status" value="1"/>
</dbReference>
<dbReference type="GO" id="GO:0006401">
    <property type="term" value="P:RNA catabolic process"/>
    <property type="evidence" value="ECO:0007669"/>
    <property type="project" value="TreeGrafter"/>
</dbReference>
<sequence length="305" mass="32215">MAKPLPSPNQLRLLLIPGGATPPNKPPEEAGSAWPTLLPLSLPYPSAPDVMVDFFVSGQSIYEINKSRRSLGICSALLPPELVMSDASLLLATPVDPLLLLLPHLKQHAAGSFVSLLDAAAPPKFEVKVRRNLQAVAQHPAVLRRLHLVCDIRVLNAEKNQAKEETDTTCHKGQAEGPAAAKTDAATGVTPPVSAEEGKNRLEAMLGGMLFVRFNLEKTVAFLVRRHAKLASSIAAQRSSSGSSSSSSSKDGASSAADCSSNALSFSLLSAYLTAPIAAALEQRLKKDGILLATPPSAPEKKQTR</sequence>
<evidence type="ECO:0000256" key="1">
    <source>
        <dbReference type="SAM" id="MobiDB-lite"/>
    </source>
</evidence>
<keyword evidence="3" id="KW-1185">Reference proteome</keyword>
<proteinExistence type="predicted"/>
<reference evidence="2" key="2">
    <citation type="submission" date="2013-10" db="EMBL/GenBank/DDBJ databases">
        <authorList>
            <person name="Aslett M."/>
        </authorList>
    </citation>
    <scope>NUCLEOTIDE SEQUENCE [LARGE SCALE GENOMIC DNA]</scope>
    <source>
        <strain evidence="2">Houghton</strain>
    </source>
</reference>
<dbReference type="VEuPathDB" id="ToxoDB:EPH_0034310"/>
<dbReference type="AlphaFoldDB" id="U6G301"/>
<dbReference type="GO" id="GO:0005654">
    <property type="term" value="C:nucleoplasm"/>
    <property type="evidence" value="ECO:0007669"/>
    <property type="project" value="TreeGrafter"/>
</dbReference>
<feature type="region of interest" description="Disordered" evidence="1">
    <location>
        <begin position="161"/>
        <end position="196"/>
    </location>
</feature>
<dbReference type="GO" id="GO:0032299">
    <property type="term" value="C:ribonuclease H2 complex"/>
    <property type="evidence" value="ECO:0007669"/>
    <property type="project" value="InterPro"/>
</dbReference>
<protein>
    <submittedName>
        <fullName evidence="2">Uncharacterized protein</fullName>
    </submittedName>
</protein>
<gene>
    <name evidence="2" type="ORF">EPH_0034310</name>
</gene>
<dbReference type="Gene3D" id="1.10.20.120">
    <property type="match status" value="1"/>
</dbReference>
<dbReference type="PANTHER" id="PTHR13383">
    <property type="entry name" value="RIBONUCLEASE H2 SUBUNIT B"/>
    <property type="match status" value="1"/>
</dbReference>
<organism evidence="2 3">
    <name type="scientific">Eimeria praecox</name>
    <dbReference type="NCBI Taxonomy" id="51316"/>
    <lineage>
        <taxon>Eukaryota</taxon>
        <taxon>Sar</taxon>
        <taxon>Alveolata</taxon>
        <taxon>Apicomplexa</taxon>
        <taxon>Conoidasida</taxon>
        <taxon>Coccidia</taxon>
        <taxon>Eucoccidiorida</taxon>
        <taxon>Eimeriorina</taxon>
        <taxon>Eimeriidae</taxon>
        <taxon>Eimeria</taxon>
    </lineage>
</organism>
<accession>U6G301</accession>
<dbReference type="Proteomes" id="UP000018201">
    <property type="component" value="Unassembled WGS sequence"/>
</dbReference>
<reference evidence="2" key="1">
    <citation type="submission" date="2013-10" db="EMBL/GenBank/DDBJ databases">
        <title>Genomic analysis of the causative agents of coccidiosis in chickens.</title>
        <authorList>
            <person name="Reid A.J."/>
            <person name="Blake D."/>
            <person name="Billington K."/>
            <person name="Browne H."/>
            <person name="Dunn M."/>
            <person name="Hung S."/>
            <person name="Kawahara F."/>
            <person name="Miranda-Saavedra D."/>
            <person name="Mourier T."/>
            <person name="Nagra H."/>
            <person name="Otto T.D."/>
            <person name="Rawlings N."/>
            <person name="Sanchez A."/>
            <person name="Sanders M."/>
            <person name="Subramaniam C."/>
            <person name="Tay Y."/>
            <person name="Dear P."/>
            <person name="Doerig C."/>
            <person name="Gruber A."/>
            <person name="Parkinson J."/>
            <person name="Shirley M."/>
            <person name="Wan K.L."/>
            <person name="Berriman M."/>
            <person name="Tomley F."/>
            <person name="Pain A."/>
        </authorList>
    </citation>
    <scope>NUCLEOTIDE SEQUENCE [LARGE SCALE GENOMIC DNA]</scope>
    <source>
        <strain evidence="2">Houghton</strain>
    </source>
</reference>
<feature type="region of interest" description="Disordered" evidence="1">
    <location>
        <begin position="234"/>
        <end position="254"/>
    </location>
</feature>
<dbReference type="InterPro" id="IPR040456">
    <property type="entry name" value="RNase_H2_suB"/>
</dbReference>
<evidence type="ECO:0000313" key="2">
    <source>
        <dbReference type="EMBL" id="CDI74545.1"/>
    </source>
</evidence>
<name>U6G301_9EIME</name>